<organism evidence="3 4">
    <name type="scientific">Advenella kashmirensis</name>
    <dbReference type="NCBI Taxonomy" id="310575"/>
    <lineage>
        <taxon>Bacteria</taxon>
        <taxon>Pseudomonadati</taxon>
        <taxon>Pseudomonadota</taxon>
        <taxon>Betaproteobacteria</taxon>
        <taxon>Burkholderiales</taxon>
        <taxon>Alcaligenaceae</taxon>
    </lineage>
</organism>
<dbReference type="InterPro" id="IPR005183">
    <property type="entry name" value="DUF305_CopM-like"/>
</dbReference>
<accession>A0A356LC41</accession>
<protein>
    <recommendedName>
        <fullName evidence="2">DUF305 domain-containing protein</fullName>
    </recommendedName>
</protein>
<dbReference type="PANTHER" id="PTHR36933">
    <property type="entry name" value="SLL0788 PROTEIN"/>
    <property type="match status" value="1"/>
</dbReference>
<dbReference type="Gene3D" id="1.20.1260.10">
    <property type="match status" value="1"/>
</dbReference>
<sequence>MVAQAQAGGHAHMNTGQAPKDMHASMMNMQQQMDSVKASGDTDYDFAVMMRIHHQGAVDMAQMELDKGKDPQLQAMAKEIIAAQKKEIAQFDQWIEQYKKQNK</sequence>
<evidence type="ECO:0000256" key="1">
    <source>
        <dbReference type="SAM" id="MobiDB-lite"/>
    </source>
</evidence>
<evidence type="ECO:0000313" key="3">
    <source>
        <dbReference type="EMBL" id="HBP28389.1"/>
    </source>
</evidence>
<dbReference type="Pfam" id="PF03713">
    <property type="entry name" value="DUF305"/>
    <property type="match status" value="1"/>
</dbReference>
<dbReference type="PANTHER" id="PTHR36933:SF1">
    <property type="entry name" value="SLL0788 PROTEIN"/>
    <property type="match status" value="1"/>
</dbReference>
<comment type="caution">
    <text evidence="3">The sequence shown here is derived from an EMBL/GenBank/DDBJ whole genome shotgun (WGS) entry which is preliminary data.</text>
</comment>
<name>A0A356LC41_9BURK</name>
<dbReference type="EMBL" id="DOEK01000004">
    <property type="protein sequence ID" value="HBP28389.1"/>
    <property type="molecule type" value="Genomic_DNA"/>
</dbReference>
<feature type="domain" description="DUF305" evidence="2">
    <location>
        <begin position="7"/>
        <end position="94"/>
    </location>
</feature>
<dbReference type="AlphaFoldDB" id="A0A356LC41"/>
<evidence type="ECO:0000313" key="4">
    <source>
        <dbReference type="Proteomes" id="UP000264036"/>
    </source>
</evidence>
<dbReference type="Proteomes" id="UP000264036">
    <property type="component" value="Unassembled WGS sequence"/>
</dbReference>
<evidence type="ECO:0000259" key="2">
    <source>
        <dbReference type="Pfam" id="PF03713"/>
    </source>
</evidence>
<feature type="region of interest" description="Disordered" evidence="1">
    <location>
        <begin position="1"/>
        <end position="20"/>
    </location>
</feature>
<dbReference type="InterPro" id="IPR012347">
    <property type="entry name" value="Ferritin-like"/>
</dbReference>
<reference evidence="3 4" key="1">
    <citation type="journal article" date="2018" name="Nat. Biotechnol.">
        <title>A standardized bacterial taxonomy based on genome phylogeny substantially revises the tree of life.</title>
        <authorList>
            <person name="Parks D.H."/>
            <person name="Chuvochina M."/>
            <person name="Waite D.W."/>
            <person name="Rinke C."/>
            <person name="Skarshewski A."/>
            <person name="Chaumeil P.A."/>
            <person name="Hugenholtz P."/>
        </authorList>
    </citation>
    <scope>NUCLEOTIDE SEQUENCE [LARGE SCALE GENOMIC DNA]</scope>
    <source>
        <strain evidence="3">UBA10707</strain>
    </source>
</reference>
<gene>
    <name evidence="3" type="ORF">DD666_03105</name>
</gene>
<proteinExistence type="predicted"/>